<sequence>MNGTEISIIMGVYNQREFNQLEQAVASMLKQSFRNFEYLIYNDGSDREVTEYLQKIASRDSRIRLFCAKKNRGLAYALNFCIKHAKGRYIARMDADDISLPERLQRQYDFLEDHEEYGFVGCNAQLLRESGARGLRLMPEKPKAENFLAFSPYIHPSVMFRREVFKKYGLYSEAKSNLRCEDYELFMRFFLKGCIGYNIQEPLFQYREDENAFKKRKYKYRVDEFRLRCTYFRKLGLFNVRSAYWVMKPLIAGLVPGKMLYELKKRENSHGISVADK</sequence>
<dbReference type="GO" id="GO:0016757">
    <property type="term" value="F:glycosyltransferase activity"/>
    <property type="evidence" value="ECO:0007669"/>
    <property type="project" value="UniProtKB-KW"/>
</dbReference>
<evidence type="ECO:0000313" key="6">
    <source>
        <dbReference type="Proteomes" id="UP001652442"/>
    </source>
</evidence>
<organism evidence="5 6">
    <name type="scientific">Brotonthovivens ammoniilytica</name>
    <dbReference type="NCBI Taxonomy" id="2981725"/>
    <lineage>
        <taxon>Bacteria</taxon>
        <taxon>Bacillati</taxon>
        <taxon>Bacillota</taxon>
        <taxon>Clostridia</taxon>
        <taxon>Lachnospirales</taxon>
        <taxon>Lachnospiraceae</taxon>
        <taxon>Brotonthovivens</taxon>
    </lineage>
</organism>
<dbReference type="RefSeq" id="WP_262590553.1">
    <property type="nucleotide sequence ID" value="NZ_JAOQJQ010000001.1"/>
</dbReference>
<gene>
    <name evidence="5" type="ORF">OCV88_00490</name>
</gene>
<name>A0ABT2TF56_9FIRM</name>
<keyword evidence="2 5" id="KW-0328">Glycosyltransferase</keyword>
<dbReference type="SUPFAM" id="SSF53448">
    <property type="entry name" value="Nucleotide-diphospho-sugar transferases"/>
    <property type="match status" value="1"/>
</dbReference>
<dbReference type="PANTHER" id="PTHR43685">
    <property type="entry name" value="GLYCOSYLTRANSFERASE"/>
    <property type="match status" value="1"/>
</dbReference>
<dbReference type="EC" id="2.4.-.-" evidence="5"/>
<dbReference type="Pfam" id="PF00535">
    <property type="entry name" value="Glycos_transf_2"/>
    <property type="match status" value="1"/>
</dbReference>
<proteinExistence type="inferred from homology"/>
<accession>A0ABT2TF56</accession>
<dbReference type="EMBL" id="JAOQJQ010000001">
    <property type="protein sequence ID" value="MCU6760810.1"/>
    <property type="molecule type" value="Genomic_DNA"/>
</dbReference>
<comment type="caution">
    <text evidence="5">The sequence shown here is derived from an EMBL/GenBank/DDBJ whole genome shotgun (WGS) entry which is preliminary data.</text>
</comment>
<evidence type="ECO:0000259" key="4">
    <source>
        <dbReference type="Pfam" id="PF00535"/>
    </source>
</evidence>
<dbReference type="Proteomes" id="UP001652442">
    <property type="component" value="Unassembled WGS sequence"/>
</dbReference>
<feature type="domain" description="Glycosyltransferase 2-like" evidence="4">
    <location>
        <begin position="7"/>
        <end position="168"/>
    </location>
</feature>
<reference evidence="5 6" key="1">
    <citation type="journal article" date="2021" name="ISME Commun">
        <title>Automated analysis of genomic sequences facilitates high-throughput and comprehensive description of bacteria.</title>
        <authorList>
            <person name="Hitch T.C.A."/>
        </authorList>
    </citation>
    <scope>NUCLEOTIDE SEQUENCE [LARGE SCALE GENOMIC DNA]</scope>
    <source>
        <strain evidence="5 6">Sanger_109</strain>
    </source>
</reference>
<evidence type="ECO:0000256" key="3">
    <source>
        <dbReference type="ARBA" id="ARBA00022679"/>
    </source>
</evidence>
<evidence type="ECO:0000256" key="1">
    <source>
        <dbReference type="ARBA" id="ARBA00006739"/>
    </source>
</evidence>
<dbReference type="PANTHER" id="PTHR43685:SF5">
    <property type="entry name" value="GLYCOSYLTRANSFERASE EPSE-RELATED"/>
    <property type="match status" value="1"/>
</dbReference>
<dbReference type="InterPro" id="IPR001173">
    <property type="entry name" value="Glyco_trans_2-like"/>
</dbReference>
<protein>
    <submittedName>
        <fullName evidence="5">Glycosyltransferase</fullName>
        <ecNumber evidence="5">2.4.-.-</ecNumber>
    </submittedName>
</protein>
<keyword evidence="3 5" id="KW-0808">Transferase</keyword>
<dbReference type="InterPro" id="IPR050834">
    <property type="entry name" value="Glycosyltransf_2"/>
</dbReference>
<dbReference type="Gene3D" id="3.90.550.10">
    <property type="entry name" value="Spore Coat Polysaccharide Biosynthesis Protein SpsA, Chain A"/>
    <property type="match status" value="1"/>
</dbReference>
<comment type="similarity">
    <text evidence="1">Belongs to the glycosyltransferase 2 family.</text>
</comment>
<evidence type="ECO:0000313" key="5">
    <source>
        <dbReference type="EMBL" id="MCU6760810.1"/>
    </source>
</evidence>
<keyword evidence="6" id="KW-1185">Reference proteome</keyword>
<evidence type="ECO:0000256" key="2">
    <source>
        <dbReference type="ARBA" id="ARBA00022676"/>
    </source>
</evidence>
<dbReference type="InterPro" id="IPR029044">
    <property type="entry name" value="Nucleotide-diphossugar_trans"/>
</dbReference>